<dbReference type="RefSeq" id="XP_046586024.1">
    <property type="nucleotide sequence ID" value="XM_046730068.1"/>
</dbReference>
<dbReference type="InterPro" id="IPR049012">
    <property type="entry name" value="Mutator_transp_dom"/>
</dbReference>
<dbReference type="Proteomes" id="UP000829291">
    <property type="component" value="Chromosome 2"/>
</dbReference>
<keyword evidence="3" id="KW-1185">Reference proteome</keyword>
<evidence type="ECO:0000256" key="1">
    <source>
        <dbReference type="SAM" id="MobiDB-lite"/>
    </source>
</evidence>
<reference evidence="4" key="1">
    <citation type="submission" date="2025-08" db="UniProtKB">
        <authorList>
            <consortium name="RefSeq"/>
        </authorList>
    </citation>
    <scope>IDENTIFICATION</scope>
    <source>
        <tissue evidence="4">Thorax and Abdomen</tissue>
    </source>
</reference>
<name>A0ABM3FDC9_NEOLC</name>
<organism evidence="3 4">
    <name type="scientific">Neodiprion lecontei</name>
    <name type="common">Redheaded pine sawfly</name>
    <dbReference type="NCBI Taxonomy" id="441921"/>
    <lineage>
        <taxon>Eukaryota</taxon>
        <taxon>Metazoa</taxon>
        <taxon>Ecdysozoa</taxon>
        <taxon>Arthropoda</taxon>
        <taxon>Hexapoda</taxon>
        <taxon>Insecta</taxon>
        <taxon>Pterygota</taxon>
        <taxon>Neoptera</taxon>
        <taxon>Endopterygota</taxon>
        <taxon>Hymenoptera</taxon>
        <taxon>Tenthredinoidea</taxon>
        <taxon>Diprionidae</taxon>
        <taxon>Diprioninae</taxon>
        <taxon>Neodiprion</taxon>
    </lineage>
</organism>
<evidence type="ECO:0000313" key="4">
    <source>
        <dbReference type="RefSeq" id="XP_046586024.1"/>
    </source>
</evidence>
<protein>
    <submittedName>
        <fullName evidence="4">Uncharacterized protein LOC124292686</fullName>
    </submittedName>
</protein>
<accession>A0ABM3FDC9</accession>
<dbReference type="Pfam" id="PF20700">
    <property type="entry name" value="Mutator"/>
    <property type="match status" value="1"/>
</dbReference>
<sequence>MSGRKGSSENNVHPGRSKERQFAGNRFTSQQDTVYTSASIKKLQGGMDLEVPITSNFGYCILEFATVYSTISNTVICKECEGDVSFAQSSYHGLGFKIVQSCKCARQKVINSGPMLQHASEINRCFVFVIRLLGIYHEGVNLFCSLVDICSGISNSTYFALLENIRIASSAVCESVLSFAVSQEKTMNEEAGNVRDEFTVSGDGTWRKRGFSSLFGVSTLIGKYTGKVLDAMVMSSYSAACNMWKNKKNTEPLEYEMWYESHVDKCTINHTGSSGKMEISAIVQMFARSLVKNEVKYLTYIGDGDCKTCKGILDSKPYGKTAVTKKEWEQDSVVSKRVKIIKE</sequence>
<gene>
    <name evidence="4" type="primary">LOC124292686</name>
</gene>
<proteinExistence type="predicted"/>
<evidence type="ECO:0000259" key="2">
    <source>
        <dbReference type="Pfam" id="PF20700"/>
    </source>
</evidence>
<evidence type="ECO:0000313" key="3">
    <source>
        <dbReference type="Proteomes" id="UP000829291"/>
    </source>
</evidence>
<feature type="domain" description="Mutator-like transposase" evidence="2">
    <location>
        <begin position="61"/>
        <end position="327"/>
    </location>
</feature>
<feature type="region of interest" description="Disordered" evidence="1">
    <location>
        <begin position="1"/>
        <end position="23"/>
    </location>
</feature>
<dbReference type="GeneID" id="124292686"/>